<dbReference type="Pfam" id="PF01301">
    <property type="entry name" value="Glyco_hydro_35"/>
    <property type="match status" value="1"/>
</dbReference>
<dbReference type="OrthoDB" id="9813184at2"/>
<name>A0A3Q9HQX5_9FIRM</name>
<dbReference type="GO" id="GO:0005975">
    <property type="term" value="P:carbohydrate metabolic process"/>
    <property type="evidence" value="ECO:0007669"/>
    <property type="project" value="InterPro"/>
</dbReference>
<dbReference type="RefSeq" id="WP_127017107.1">
    <property type="nucleotide sequence ID" value="NZ_CP016379.1"/>
</dbReference>
<evidence type="ECO:0000313" key="6">
    <source>
        <dbReference type="Proteomes" id="UP000267250"/>
    </source>
</evidence>
<gene>
    <name evidence="5" type="ORF">BBF96_10410</name>
</gene>
<dbReference type="Gene3D" id="3.20.20.80">
    <property type="entry name" value="Glycosidases"/>
    <property type="match status" value="1"/>
</dbReference>
<dbReference type="Proteomes" id="UP000267250">
    <property type="component" value="Chromosome"/>
</dbReference>
<feature type="domain" description="GLMA-like second" evidence="4">
    <location>
        <begin position="459"/>
        <end position="591"/>
    </location>
</feature>
<dbReference type="EMBL" id="CP016379">
    <property type="protein sequence ID" value="AZR73760.1"/>
    <property type="molecule type" value="Genomic_DNA"/>
</dbReference>
<dbReference type="KEGG" id="aft:BBF96_10410"/>
<dbReference type="GO" id="GO:0004553">
    <property type="term" value="F:hydrolase activity, hydrolyzing O-glycosyl compounds"/>
    <property type="evidence" value="ECO:0007669"/>
    <property type="project" value="InterPro"/>
</dbReference>
<dbReference type="PANTHER" id="PTHR23421">
    <property type="entry name" value="BETA-GALACTOSIDASE RELATED"/>
    <property type="match status" value="1"/>
</dbReference>
<dbReference type="Gene3D" id="3.40.50.880">
    <property type="match status" value="1"/>
</dbReference>
<dbReference type="InterPro" id="IPR017853">
    <property type="entry name" value="GH"/>
</dbReference>
<dbReference type="InterPro" id="IPR054746">
    <property type="entry name" value="GLMA-like_second"/>
</dbReference>
<feature type="domain" description="Glycoside hydrolase 35 catalytic" evidence="3">
    <location>
        <begin position="13"/>
        <end position="191"/>
    </location>
</feature>
<dbReference type="InterPro" id="IPR031330">
    <property type="entry name" value="Gly_Hdrlase_35_cat"/>
</dbReference>
<proteinExistence type="inferred from homology"/>
<dbReference type="PRINTS" id="PR00742">
    <property type="entry name" value="GLHYDRLASE35"/>
</dbReference>
<protein>
    <submittedName>
        <fullName evidence="5">Uncharacterized protein</fullName>
    </submittedName>
</protein>
<dbReference type="InterPro" id="IPR029062">
    <property type="entry name" value="Class_I_gatase-like"/>
</dbReference>
<keyword evidence="6" id="KW-1185">Reference proteome</keyword>
<evidence type="ECO:0000259" key="3">
    <source>
        <dbReference type="Pfam" id="PF01301"/>
    </source>
</evidence>
<dbReference type="Pfam" id="PF22369">
    <property type="entry name" value="GLMA_2nd"/>
    <property type="match status" value="1"/>
</dbReference>
<organism evidence="5 6">
    <name type="scientific">Anoxybacter fermentans</name>
    <dbReference type="NCBI Taxonomy" id="1323375"/>
    <lineage>
        <taxon>Bacteria</taxon>
        <taxon>Bacillati</taxon>
        <taxon>Bacillota</taxon>
        <taxon>Clostridia</taxon>
        <taxon>Halanaerobiales</taxon>
        <taxon>Anoxybacter</taxon>
    </lineage>
</organism>
<accession>A0A3Q9HQX5</accession>
<dbReference type="AlphaFoldDB" id="A0A3Q9HQX5"/>
<sequence>MVTNRVEFEDGYFKIDGKPEFLYGAEVHYFRIPKGEWQDRLQKVKEAGCNLVSTYIPWIWHEPYEGKVDLTGKTHHQRDVVGFLDLCHEMGFYTIVRPGPYVMAELVNYGLPGWLLKNYPEIIARDKNGSLHPLAVVSYLHPTYLNKVRDWYRMVMPIIKERLISRNGNIIMVQLCNEIGMLNWVSGKSDYSHITWTYFLKFLQNKYGNMEQLNKTYGTNLEDYKEISPEAICNQSIFSRDWGLFWRWYIKKYVEELTAYAKKEGIDVPILINVHGFKDYSLYSRGIDYPIGLSQLYSISELPQTVLAGDFYPGRIGYDTFHDLVIASEFTKAIQNIEIPLFSAEFQAGRLADRPRIYPQDLELNTRTCVAHGMNALNYYMFAGGVNLEGIGEFGRYHEWQAPLASNGDKRPSFFNARRMGRFFKTFGRQFVRTRKKVVTHVGFYPDYYMTETEELNKGEEVSKLIHERENFFFDGIIRLLICANLHFQAHDLLKVSLEELMECKTLWVFAQEMMVEDIQQKLVQYVQNGGKLILFPHVPVKNMVGKRATILKDALQIKVEDRLNGRYLASYKGYRSFSVMNPYLFKEDENTISLVCLDKSRGICGIRKTVGKGEVVVLGFGFNHMYNYQIGIIKDLALELGIEQEFLTDNDNISIVARVENEKGFISVLNYDDIPQKFKILRKNKELFDGHEITLNPRSGLILPWNIPLTDDLIIEYSTVEILSIDCNQNGFSLAVAGNGSTQGIIKLTGKSTTRIEIDGRRVLKVEGQGDDIFINLDLDSNQEEVLVDVFIDID</sequence>
<reference evidence="5 6" key="1">
    <citation type="submission" date="2016-07" db="EMBL/GenBank/DDBJ databases">
        <title>Genome and transcriptome analysis of iron-reducing fermentative bacteria Anoxybacter fermentans.</title>
        <authorList>
            <person name="Zeng X."/>
            <person name="Shao Z."/>
        </authorList>
    </citation>
    <scope>NUCLEOTIDE SEQUENCE [LARGE SCALE GENOMIC DNA]</scope>
    <source>
        <strain evidence="5 6">DY22613</strain>
    </source>
</reference>
<evidence type="ECO:0000256" key="2">
    <source>
        <dbReference type="RuleBase" id="RU003679"/>
    </source>
</evidence>
<evidence type="ECO:0000256" key="1">
    <source>
        <dbReference type="ARBA" id="ARBA00009809"/>
    </source>
</evidence>
<dbReference type="SUPFAM" id="SSF51445">
    <property type="entry name" value="(Trans)glycosidases"/>
    <property type="match status" value="1"/>
</dbReference>
<dbReference type="InterPro" id="IPR001944">
    <property type="entry name" value="Glycoside_Hdrlase_35"/>
</dbReference>
<comment type="similarity">
    <text evidence="1 2">Belongs to the glycosyl hydrolase 35 family.</text>
</comment>
<evidence type="ECO:0000313" key="5">
    <source>
        <dbReference type="EMBL" id="AZR73760.1"/>
    </source>
</evidence>
<evidence type="ECO:0000259" key="4">
    <source>
        <dbReference type="Pfam" id="PF22369"/>
    </source>
</evidence>